<sequence length="76" mass="8931">MSFISNHGIEFSMREANFESPVDFDIVNKMGDVEIVFHKLDNTFHSFGLMSNFQTDYVDFRGNNLLQFLEGLYRKE</sequence>
<name>A0A2D1U947_9SPHI</name>
<accession>A0A2D1U947</accession>
<reference evidence="1 2" key="1">
    <citation type="submission" date="2017-10" db="EMBL/GenBank/DDBJ databases">
        <title>Whole genome of Pedobacter ginsengisoli T01R-27 isolated from tomato rhizosphere.</title>
        <authorList>
            <person name="Weon H.-Y."/>
            <person name="Lee S.A."/>
            <person name="Sang M.K."/>
            <person name="Song J."/>
        </authorList>
    </citation>
    <scope>NUCLEOTIDE SEQUENCE [LARGE SCALE GENOMIC DNA]</scope>
    <source>
        <strain evidence="1 2">T01R-27</strain>
    </source>
</reference>
<dbReference type="RefSeq" id="WP_099440044.1">
    <property type="nucleotide sequence ID" value="NZ_CP024091.1"/>
</dbReference>
<dbReference type="KEGG" id="pgs:CPT03_17535"/>
<keyword evidence="2" id="KW-1185">Reference proteome</keyword>
<dbReference type="Proteomes" id="UP000223749">
    <property type="component" value="Chromosome"/>
</dbReference>
<evidence type="ECO:0000313" key="1">
    <source>
        <dbReference type="EMBL" id="ATP58138.1"/>
    </source>
</evidence>
<gene>
    <name evidence="1" type="ORF">CPT03_17535</name>
</gene>
<proteinExistence type="predicted"/>
<dbReference type="EMBL" id="CP024091">
    <property type="protein sequence ID" value="ATP58138.1"/>
    <property type="molecule type" value="Genomic_DNA"/>
</dbReference>
<dbReference type="AlphaFoldDB" id="A0A2D1U947"/>
<dbReference type="OrthoDB" id="9795554at2"/>
<evidence type="ECO:0000313" key="2">
    <source>
        <dbReference type="Proteomes" id="UP000223749"/>
    </source>
</evidence>
<organism evidence="1 2">
    <name type="scientific">Pedobacter ginsengisoli</name>
    <dbReference type="NCBI Taxonomy" id="363852"/>
    <lineage>
        <taxon>Bacteria</taxon>
        <taxon>Pseudomonadati</taxon>
        <taxon>Bacteroidota</taxon>
        <taxon>Sphingobacteriia</taxon>
        <taxon>Sphingobacteriales</taxon>
        <taxon>Sphingobacteriaceae</taxon>
        <taxon>Pedobacter</taxon>
    </lineage>
</organism>
<protein>
    <submittedName>
        <fullName evidence="1">Uncharacterized protein</fullName>
    </submittedName>
</protein>